<dbReference type="EMBL" id="JAXCGZ010003841">
    <property type="protein sequence ID" value="KAK7082962.1"/>
    <property type="molecule type" value="Genomic_DNA"/>
</dbReference>
<dbReference type="Pfam" id="PF07679">
    <property type="entry name" value="I-set"/>
    <property type="match status" value="1"/>
</dbReference>
<protein>
    <recommendedName>
        <fullName evidence="1">Ig-like domain-containing protein</fullName>
    </recommendedName>
</protein>
<dbReference type="InterPro" id="IPR013783">
    <property type="entry name" value="Ig-like_fold"/>
</dbReference>
<keyword evidence="3" id="KW-1185">Reference proteome</keyword>
<evidence type="ECO:0000313" key="2">
    <source>
        <dbReference type="EMBL" id="KAK7082962.1"/>
    </source>
</evidence>
<dbReference type="Proteomes" id="UP001381693">
    <property type="component" value="Unassembled WGS sequence"/>
</dbReference>
<comment type="caution">
    <text evidence="2">The sequence shown here is derived from an EMBL/GenBank/DDBJ whole genome shotgun (WGS) entry which is preliminary data.</text>
</comment>
<reference evidence="2 3" key="1">
    <citation type="submission" date="2023-11" db="EMBL/GenBank/DDBJ databases">
        <title>Halocaridina rubra genome assembly.</title>
        <authorList>
            <person name="Smith C."/>
        </authorList>
    </citation>
    <scope>NUCLEOTIDE SEQUENCE [LARGE SCALE GENOMIC DNA]</scope>
    <source>
        <strain evidence="2">EP-1</strain>
        <tissue evidence="2">Whole</tissue>
    </source>
</reference>
<dbReference type="PROSITE" id="PS50835">
    <property type="entry name" value="IG_LIKE"/>
    <property type="match status" value="1"/>
</dbReference>
<feature type="domain" description="Ig-like" evidence="1">
    <location>
        <begin position="1"/>
        <end position="81"/>
    </location>
</feature>
<evidence type="ECO:0000259" key="1">
    <source>
        <dbReference type="PROSITE" id="PS50835"/>
    </source>
</evidence>
<sequence length="147" mass="17009">MDKKKGYDLIMEVRVTGSPRPEARWFKDGKELMSDGDKYKMSHEDNFYMLKIRNVDRKDKGKYKVDLTNPSGSASSETVLNVRAPPDFITPLKEAYAKEGSKDVKFFVEWEATPKASIKWYIEVSSSEFNFYTAFEEKNEKAVLVEI</sequence>
<dbReference type="GO" id="GO:0004672">
    <property type="term" value="F:protein kinase activity"/>
    <property type="evidence" value="ECO:0007669"/>
    <property type="project" value="TreeGrafter"/>
</dbReference>
<dbReference type="AlphaFoldDB" id="A0AAN8XET1"/>
<dbReference type="PANTHER" id="PTHR47633">
    <property type="entry name" value="IMMUNOGLOBULIN"/>
    <property type="match status" value="1"/>
</dbReference>
<dbReference type="PANTHER" id="PTHR47633:SF16">
    <property type="entry name" value="CAVP-TARGET PROTEIN-LIKE"/>
    <property type="match status" value="1"/>
</dbReference>
<dbReference type="InterPro" id="IPR036179">
    <property type="entry name" value="Ig-like_dom_sf"/>
</dbReference>
<name>A0AAN8XET1_HALRR</name>
<organism evidence="2 3">
    <name type="scientific">Halocaridina rubra</name>
    <name type="common">Hawaiian red shrimp</name>
    <dbReference type="NCBI Taxonomy" id="373956"/>
    <lineage>
        <taxon>Eukaryota</taxon>
        <taxon>Metazoa</taxon>
        <taxon>Ecdysozoa</taxon>
        <taxon>Arthropoda</taxon>
        <taxon>Crustacea</taxon>
        <taxon>Multicrustacea</taxon>
        <taxon>Malacostraca</taxon>
        <taxon>Eumalacostraca</taxon>
        <taxon>Eucarida</taxon>
        <taxon>Decapoda</taxon>
        <taxon>Pleocyemata</taxon>
        <taxon>Caridea</taxon>
        <taxon>Atyoidea</taxon>
        <taxon>Atyidae</taxon>
        <taxon>Halocaridina</taxon>
    </lineage>
</organism>
<evidence type="ECO:0000313" key="3">
    <source>
        <dbReference type="Proteomes" id="UP001381693"/>
    </source>
</evidence>
<gene>
    <name evidence="2" type="ORF">SK128_020956</name>
</gene>
<dbReference type="SUPFAM" id="SSF48726">
    <property type="entry name" value="Immunoglobulin"/>
    <property type="match status" value="1"/>
</dbReference>
<dbReference type="InterPro" id="IPR013098">
    <property type="entry name" value="Ig_I-set"/>
</dbReference>
<dbReference type="InterPro" id="IPR007110">
    <property type="entry name" value="Ig-like_dom"/>
</dbReference>
<dbReference type="FunFam" id="2.60.40.10:FF:000022">
    <property type="entry name" value="Cardiac titin"/>
    <property type="match status" value="1"/>
</dbReference>
<accession>A0AAN8XET1</accession>
<dbReference type="Gene3D" id="2.60.40.10">
    <property type="entry name" value="Immunoglobulins"/>
    <property type="match status" value="1"/>
</dbReference>
<proteinExistence type="predicted"/>